<proteinExistence type="predicted"/>
<accession>A0ABR3VYI7</accession>
<feature type="compositionally biased region" description="Basic and acidic residues" evidence="1">
    <location>
        <begin position="228"/>
        <end position="241"/>
    </location>
</feature>
<reference evidence="3 4" key="1">
    <citation type="journal article" date="2024" name="Commun. Biol.">
        <title>Comparative genomic analysis of thermophilic fungi reveals convergent evolutionary adaptations and gene losses.</title>
        <authorList>
            <person name="Steindorff A.S."/>
            <person name="Aguilar-Pontes M.V."/>
            <person name="Robinson A.J."/>
            <person name="Andreopoulos B."/>
            <person name="LaButti K."/>
            <person name="Kuo A."/>
            <person name="Mondo S."/>
            <person name="Riley R."/>
            <person name="Otillar R."/>
            <person name="Haridas S."/>
            <person name="Lipzen A."/>
            <person name="Grimwood J."/>
            <person name="Schmutz J."/>
            <person name="Clum A."/>
            <person name="Reid I.D."/>
            <person name="Moisan M.C."/>
            <person name="Butler G."/>
            <person name="Nguyen T.T.M."/>
            <person name="Dewar K."/>
            <person name="Conant G."/>
            <person name="Drula E."/>
            <person name="Henrissat B."/>
            <person name="Hansel C."/>
            <person name="Singer S."/>
            <person name="Hutchinson M.I."/>
            <person name="de Vries R.P."/>
            <person name="Natvig D.O."/>
            <person name="Powell A.J."/>
            <person name="Tsang A."/>
            <person name="Grigoriev I.V."/>
        </authorList>
    </citation>
    <scope>NUCLEOTIDE SEQUENCE [LARGE SCALE GENOMIC DNA]</scope>
    <source>
        <strain evidence="3 4">ATCC 24622</strain>
    </source>
</reference>
<evidence type="ECO:0000313" key="3">
    <source>
        <dbReference type="EMBL" id="KAL1848512.1"/>
    </source>
</evidence>
<gene>
    <name evidence="3" type="ORF">VTK73DRAFT_10123</name>
</gene>
<keyword evidence="2" id="KW-0812">Transmembrane</keyword>
<evidence type="ECO:0000313" key="4">
    <source>
        <dbReference type="Proteomes" id="UP001586593"/>
    </source>
</evidence>
<feature type="compositionally biased region" description="Polar residues" evidence="1">
    <location>
        <begin position="197"/>
        <end position="216"/>
    </location>
</feature>
<keyword evidence="2" id="KW-0472">Membrane</keyword>
<evidence type="ECO:0000256" key="1">
    <source>
        <dbReference type="SAM" id="MobiDB-lite"/>
    </source>
</evidence>
<evidence type="ECO:0000256" key="2">
    <source>
        <dbReference type="SAM" id="Phobius"/>
    </source>
</evidence>
<keyword evidence="4" id="KW-1185">Reference proteome</keyword>
<comment type="caution">
    <text evidence="3">The sequence shown here is derived from an EMBL/GenBank/DDBJ whole genome shotgun (WGS) entry which is preliminary data.</text>
</comment>
<dbReference type="Proteomes" id="UP001586593">
    <property type="component" value="Unassembled WGS sequence"/>
</dbReference>
<name>A0ABR3VYI7_9PEZI</name>
<sequence>MRPGDRMSDVLETSHSSLGQCLVLSGSQSGMSPTRWIEVQRRAPLSFLAFFLFSFLFSSPLFSFSSLPMSCYSLLNFHPKGLAGTSSAARTGRRQMGRCHREEAAVLWRLLFGPGGGRRSDVGGRGPFRDGPGSYQVRSRDCPLADGRAVLTMASRRLRQRLLETLGRRGRSPRVQCFGGDRGLDPRRDRPATPRTLGSTKSIHTGSGYLNGSVETHSVHGRTKGKKKEQGKSRSGSRRGE</sequence>
<feature type="region of interest" description="Disordered" evidence="1">
    <location>
        <begin position="164"/>
        <end position="241"/>
    </location>
</feature>
<keyword evidence="2" id="KW-1133">Transmembrane helix</keyword>
<organism evidence="3 4">
    <name type="scientific">Phialemonium thermophilum</name>
    <dbReference type="NCBI Taxonomy" id="223376"/>
    <lineage>
        <taxon>Eukaryota</taxon>
        <taxon>Fungi</taxon>
        <taxon>Dikarya</taxon>
        <taxon>Ascomycota</taxon>
        <taxon>Pezizomycotina</taxon>
        <taxon>Sordariomycetes</taxon>
        <taxon>Sordariomycetidae</taxon>
        <taxon>Cephalothecales</taxon>
        <taxon>Cephalothecaceae</taxon>
        <taxon>Phialemonium</taxon>
    </lineage>
</organism>
<protein>
    <recommendedName>
        <fullName evidence="5">Transmembrane protein</fullName>
    </recommendedName>
</protein>
<evidence type="ECO:0008006" key="5">
    <source>
        <dbReference type="Google" id="ProtNLM"/>
    </source>
</evidence>
<feature type="compositionally biased region" description="Basic and acidic residues" evidence="1">
    <location>
        <begin position="182"/>
        <end position="192"/>
    </location>
</feature>
<dbReference type="EMBL" id="JAZHXJ010000919">
    <property type="protein sequence ID" value="KAL1848512.1"/>
    <property type="molecule type" value="Genomic_DNA"/>
</dbReference>
<feature type="transmembrane region" description="Helical" evidence="2">
    <location>
        <begin position="45"/>
        <end position="64"/>
    </location>
</feature>